<keyword evidence="4 7" id="KW-0812">Transmembrane</keyword>
<gene>
    <name evidence="8" type="ORF">A2154_03615</name>
</gene>
<dbReference type="STRING" id="1798373.A2154_03615"/>
<keyword evidence="5 7" id="KW-1133">Transmembrane helix</keyword>
<name>A0A1F5Z7I5_9BACT</name>
<dbReference type="Proteomes" id="UP000176854">
    <property type="component" value="Unassembled WGS sequence"/>
</dbReference>
<evidence type="ECO:0000256" key="7">
    <source>
        <dbReference type="SAM" id="Phobius"/>
    </source>
</evidence>
<feature type="transmembrane region" description="Helical" evidence="7">
    <location>
        <begin position="362"/>
        <end position="382"/>
    </location>
</feature>
<feature type="transmembrane region" description="Helical" evidence="7">
    <location>
        <begin position="93"/>
        <end position="109"/>
    </location>
</feature>
<feature type="transmembrane region" description="Helical" evidence="7">
    <location>
        <begin position="20"/>
        <end position="42"/>
    </location>
</feature>
<feature type="transmembrane region" description="Helical" evidence="7">
    <location>
        <begin position="388"/>
        <end position="408"/>
    </location>
</feature>
<evidence type="ECO:0000256" key="3">
    <source>
        <dbReference type="ARBA" id="ARBA00022475"/>
    </source>
</evidence>
<dbReference type="AlphaFoldDB" id="A0A1F5Z7I5"/>
<feature type="transmembrane region" description="Helical" evidence="7">
    <location>
        <begin position="444"/>
        <end position="464"/>
    </location>
</feature>
<feature type="transmembrane region" description="Helical" evidence="7">
    <location>
        <begin position="180"/>
        <end position="199"/>
    </location>
</feature>
<comment type="subcellular location">
    <subcellularLocation>
        <location evidence="1">Cell membrane</location>
        <topology evidence="1">Multi-pass membrane protein</topology>
    </subcellularLocation>
</comment>
<dbReference type="EMBL" id="MFJC01000070">
    <property type="protein sequence ID" value="OGG08335.1"/>
    <property type="molecule type" value="Genomic_DNA"/>
</dbReference>
<evidence type="ECO:0000256" key="6">
    <source>
        <dbReference type="ARBA" id="ARBA00023136"/>
    </source>
</evidence>
<proteinExistence type="inferred from homology"/>
<evidence type="ECO:0000256" key="5">
    <source>
        <dbReference type="ARBA" id="ARBA00022989"/>
    </source>
</evidence>
<comment type="caution">
    <text evidence="8">The sequence shown here is derived from an EMBL/GenBank/DDBJ whole genome shotgun (WGS) entry which is preliminary data.</text>
</comment>
<feature type="transmembrane region" description="Helical" evidence="7">
    <location>
        <begin position="295"/>
        <end position="318"/>
    </location>
</feature>
<comment type="similarity">
    <text evidence="2">Belongs to the polysaccharide synthase family.</text>
</comment>
<feature type="transmembrane region" description="Helical" evidence="7">
    <location>
        <begin position="330"/>
        <end position="350"/>
    </location>
</feature>
<dbReference type="PANTHER" id="PTHR30250">
    <property type="entry name" value="PST FAMILY PREDICTED COLANIC ACID TRANSPORTER"/>
    <property type="match status" value="1"/>
</dbReference>
<dbReference type="GO" id="GO:0005886">
    <property type="term" value="C:plasma membrane"/>
    <property type="evidence" value="ECO:0007669"/>
    <property type="project" value="UniProtKB-SubCell"/>
</dbReference>
<dbReference type="InterPro" id="IPR050833">
    <property type="entry name" value="Poly_Biosynth_Transport"/>
</dbReference>
<keyword evidence="6 7" id="KW-0472">Membrane</keyword>
<protein>
    <submittedName>
        <fullName evidence="8">Uncharacterized protein</fullName>
    </submittedName>
</protein>
<organism evidence="8 9">
    <name type="scientific">Candidatus Gottesmanbacteria bacterium RBG_16_43_7</name>
    <dbReference type="NCBI Taxonomy" id="1798373"/>
    <lineage>
        <taxon>Bacteria</taxon>
        <taxon>Candidatus Gottesmaniibacteriota</taxon>
    </lineage>
</organism>
<accession>A0A1F5Z7I5</accession>
<feature type="transmembrane region" description="Helical" evidence="7">
    <location>
        <begin position="48"/>
        <end position="73"/>
    </location>
</feature>
<evidence type="ECO:0000256" key="1">
    <source>
        <dbReference type="ARBA" id="ARBA00004651"/>
    </source>
</evidence>
<keyword evidence="3" id="KW-1003">Cell membrane</keyword>
<evidence type="ECO:0000313" key="9">
    <source>
        <dbReference type="Proteomes" id="UP000176854"/>
    </source>
</evidence>
<feature type="transmembrane region" description="Helical" evidence="7">
    <location>
        <begin position="154"/>
        <end position="174"/>
    </location>
</feature>
<reference evidence="8 9" key="1">
    <citation type="journal article" date="2016" name="Nat. Commun.">
        <title>Thousands of microbial genomes shed light on interconnected biogeochemical processes in an aquifer system.</title>
        <authorList>
            <person name="Anantharaman K."/>
            <person name="Brown C.T."/>
            <person name="Hug L.A."/>
            <person name="Sharon I."/>
            <person name="Castelle C.J."/>
            <person name="Probst A.J."/>
            <person name="Thomas B.C."/>
            <person name="Singh A."/>
            <person name="Wilkins M.J."/>
            <person name="Karaoz U."/>
            <person name="Brodie E.L."/>
            <person name="Williams K.H."/>
            <person name="Hubbard S.S."/>
            <person name="Banfield J.F."/>
        </authorList>
    </citation>
    <scope>NUCLEOTIDE SEQUENCE [LARGE SCALE GENOMIC DNA]</scope>
</reference>
<evidence type="ECO:0000256" key="4">
    <source>
        <dbReference type="ARBA" id="ARBA00022692"/>
    </source>
</evidence>
<dbReference type="PANTHER" id="PTHR30250:SF10">
    <property type="entry name" value="LIPOPOLYSACCHARIDE BIOSYNTHESIS PROTEIN WZXC"/>
    <property type="match status" value="1"/>
</dbReference>
<evidence type="ECO:0000256" key="2">
    <source>
        <dbReference type="ARBA" id="ARBA00007430"/>
    </source>
</evidence>
<sequence length="480" mass="53453">MEALTFDTVKKKSISGIVALTSRTFLIQIIAFTATAVLMAYLDPAIFGVFYIVSAVINFLRYFSDIGLAAALIQKKSQLTLEDYRTTFTIQQILVAFIIIVALLLTNFIKKFYSLSPEAVWLFWALLFSFFLSSLKTIPTIIMERHLEFKKLIIPQILETIGFYVVAAILAWQGLKLTTFTYAVVVQSLVGLIATYFICPWKISFGMSGKTARSLLTFGIPFQLNSFLALVKDDLFTLFLGKVLPLGEIGYIGWAKKWAEIPLRLFLDSVVKVTFPAFSRLQQARPVLGKAINETLFGLSATIFPAAVGLLFLVEPLIALVPRYAKWQPALFSFGIFVVSSAISALSVPLTNTLNAIGKIKITLNLMIMWTVLTWILSFILINMIGFNGVAVAFLLITSTVSLVIYIVKRFAPLAFISAVGFPFIGALLESLWFYVVLQLVPNTLINLILAGIIGLGIYMVFVYQTQKQRILRITGRIFG</sequence>
<feature type="transmembrane region" description="Helical" evidence="7">
    <location>
        <begin position="121"/>
        <end position="142"/>
    </location>
</feature>
<evidence type="ECO:0000313" key="8">
    <source>
        <dbReference type="EMBL" id="OGG08335.1"/>
    </source>
</evidence>
<feature type="transmembrane region" description="Helical" evidence="7">
    <location>
        <begin position="415"/>
        <end position="438"/>
    </location>
</feature>
<dbReference type="Pfam" id="PF13440">
    <property type="entry name" value="Polysacc_synt_3"/>
    <property type="match status" value="1"/>
</dbReference>